<dbReference type="Proteomes" id="UP000769528">
    <property type="component" value="Unassembled WGS sequence"/>
</dbReference>
<evidence type="ECO:0000256" key="1">
    <source>
        <dbReference type="SAM" id="MobiDB-lite"/>
    </source>
</evidence>
<gene>
    <name evidence="2" type="ORF">WICMUC_003516</name>
</gene>
<sequence length="560" mass="65886">MVSDYMHSGNILNNIPIELCYDILSYLATYEDMKQLSQASWKFELAINQYVGIFCICHRAPNSSEKSFRGDKVRKLEQATSVIDEYYQRISPNVFTIFIELLSVKNISTKSNLAIFKQVCERYPYVVIEYHKYQDGVYGNEFNSQFYDIGMNFLQMRLDNISYSLGLYETIGKNRNSFHITFFEPMDLVFSNFQHFNYSDYLNAKRCSHQTLSIPKPNLIAKDQTQNNNNNNKRKRNEKPYRKVHFCDVVKLGFLSSFLDLYPKPSFRYDSKGKELGFDTRTSYHNINFANSDINSKGRDHLSRYNKWSHFNLNGNTKNLVSMDFTFINTIQMEKRKSVRSSLNDTIRNLKPIKILKDMGRNNNKGPDVNESSFLDKESLEFDEYLDGILQTVQRNAFEGNTKREIDFIKLRVKKEGLTCWKKMFNASAPSTRYNPGEGVDNLQWLSRMHSIFITEQSKTMELHDHLWNVISGRKRSYISLSRDPLSNAKLYERKDINDLYNCIFLPLFPQKSELMKSDLLDNVKFIRFNLAYNHHQLRKNASYDLEMHKRTLNELLKLN</sequence>
<evidence type="ECO:0000313" key="3">
    <source>
        <dbReference type="Proteomes" id="UP000769528"/>
    </source>
</evidence>
<reference evidence="2" key="1">
    <citation type="journal article" date="2021" name="Open Biol.">
        <title>Shared evolutionary footprints suggest mitochondrial oxidative damage underlies multiple complex I losses in fungi.</title>
        <authorList>
            <person name="Schikora-Tamarit M.A."/>
            <person name="Marcet-Houben M."/>
            <person name="Nosek J."/>
            <person name="Gabaldon T."/>
        </authorList>
    </citation>
    <scope>NUCLEOTIDE SEQUENCE</scope>
    <source>
        <strain evidence="2">CBS6341</strain>
    </source>
</reference>
<feature type="region of interest" description="Disordered" evidence="1">
    <location>
        <begin position="219"/>
        <end position="238"/>
    </location>
</feature>
<evidence type="ECO:0008006" key="4">
    <source>
        <dbReference type="Google" id="ProtNLM"/>
    </source>
</evidence>
<organism evidence="2 3">
    <name type="scientific">Wickerhamomyces mucosus</name>
    <dbReference type="NCBI Taxonomy" id="1378264"/>
    <lineage>
        <taxon>Eukaryota</taxon>
        <taxon>Fungi</taxon>
        <taxon>Dikarya</taxon>
        <taxon>Ascomycota</taxon>
        <taxon>Saccharomycotina</taxon>
        <taxon>Saccharomycetes</taxon>
        <taxon>Phaffomycetales</taxon>
        <taxon>Wickerhamomycetaceae</taxon>
        <taxon>Wickerhamomyces</taxon>
    </lineage>
</organism>
<name>A0A9P8TCQ1_9ASCO</name>
<dbReference type="EMBL" id="JAEUBF010000948">
    <property type="protein sequence ID" value="KAH3673700.1"/>
    <property type="molecule type" value="Genomic_DNA"/>
</dbReference>
<proteinExistence type="predicted"/>
<accession>A0A9P8TCQ1</accession>
<protein>
    <recommendedName>
        <fullName evidence="4">F-box domain-containing protein</fullName>
    </recommendedName>
</protein>
<dbReference type="AlphaFoldDB" id="A0A9P8TCQ1"/>
<reference evidence="2" key="2">
    <citation type="submission" date="2021-01" db="EMBL/GenBank/DDBJ databases">
        <authorList>
            <person name="Schikora-Tamarit M.A."/>
        </authorList>
    </citation>
    <scope>NUCLEOTIDE SEQUENCE</scope>
    <source>
        <strain evidence="2">CBS6341</strain>
    </source>
</reference>
<evidence type="ECO:0000313" key="2">
    <source>
        <dbReference type="EMBL" id="KAH3673700.1"/>
    </source>
</evidence>
<comment type="caution">
    <text evidence="2">The sequence shown here is derived from an EMBL/GenBank/DDBJ whole genome shotgun (WGS) entry which is preliminary data.</text>
</comment>
<keyword evidence="3" id="KW-1185">Reference proteome</keyword>